<sequence length="799" mass="84485">MIRPSRLLAGLCLATVLSTPALAERVSVLVFDASGSMWNRVEGDQSRVEVARDVISDYFASRDAAVPLSVIAYGHNRRGDCRDIEIVAPMGQGTPAELERRLRGLMPRGMTPLTDSLALARDQIPPTAEAADIILVTDGLETCEGDPCALAATLAAEGIDIRAHVVGFGLSRVELEGLSCITEQTGGMMFDTNSGAELADALRQVSTAELIPAPEPEPAPAPAPEAVFDIGDRAEAGFAYAIRWNGEATNVDYMGFVPQGESDATVGPAYGTIGGTSRQPHNPVRLTAPREPGPYDLILRTARDGVIARQAIEVVAPHIGFEAVGSVEPGSRVRFAFRGPERVEERIVIARPGDPLDAQIGDWGYALHKNGVITLTVPQEPGAYEIRYLARGRSEILFARGFGVGVPFVDDDLTTAAGLAASAAAATQGDASQDDIGAVSATFRLPDGVQDSAVSWDGIPLDPDMAPEAWAPVETGRAVSGLFEPGRWRITARAPGEVVYSADVAIFPGQPNDITLSVVEDALEGALAGGWTVWAIPPRAVDDQPMTMARVMLRLTDERQDYTGQIKPGPGMGPDAVPGDLLSVVIEDDTLSIAFAQPRIAPEPLRLALSPQGAGFVGTLFAGPERLPVAFWPEAVPQDLPLWRDAAFGPDSPATQDPSDGAESAFRCTEARCAVTLDGLTATLEQGWSMTPPAWVGATAGAHPLSAPRVDFYGPGGASLHLNPHQWLVSNGPCLATAAGPLCRFHDSPTAAAEPLAQSLALVARKGAVRLRLRSRGLSRFRCPRGLMPMRSLTFSFPA</sequence>
<name>A0ABT3GW72_9RHOB</name>
<protein>
    <submittedName>
        <fullName evidence="3">VWA domain-containing protein</fullName>
    </submittedName>
</protein>
<feature type="chain" id="PRO_5047215576" evidence="1">
    <location>
        <begin position="24"/>
        <end position="799"/>
    </location>
</feature>
<feature type="signal peptide" evidence="1">
    <location>
        <begin position="1"/>
        <end position="23"/>
    </location>
</feature>
<dbReference type="SMART" id="SM00327">
    <property type="entry name" value="VWA"/>
    <property type="match status" value="1"/>
</dbReference>
<dbReference type="Gene3D" id="3.40.50.410">
    <property type="entry name" value="von Willebrand factor, type A domain"/>
    <property type="match status" value="1"/>
</dbReference>
<dbReference type="EMBL" id="JAPDFL010000001">
    <property type="protein sequence ID" value="MCW1931775.1"/>
    <property type="molecule type" value="Genomic_DNA"/>
</dbReference>
<evidence type="ECO:0000313" key="3">
    <source>
        <dbReference type="EMBL" id="MCW1931775.1"/>
    </source>
</evidence>
<dbReference type="PROSITE" id="PS50234">
    <property type="entry name" value="VWFA"/>
    <property type="match status" value="1"/>
</dbReference>
<dbReference type="Pfam" id="PF13519">
    <property type="entry name" value="VWA_2"/>
    <property type="match status" value="1"/>
</dbReference>
<feature type="domain" description="VWFA" evidence="2">
    <location>
        <begin position="26"/>
        <end position="205"/>
    </location>
</feature>
<accession>A0ABT3GW72</accession>
<comment type="caution">
    <text evidence="3">The sequence shown here is derived from an EMBL/GenBank/DDBJ whole genome shotgun (WGS) entry which is preliminary data.</text>
</comment>
<proteinExistence type="predicted"/>
<organism evidence="3 4">
    <name type="scientific">Pararhodobacter zhoushanensis</name>
    <dbReference type="NCBI Taxonomy" id="2479545"/>
    <lineage>
        <taxon>Bacteria</taxon>
        <taxon>Pseudomonadati</taxon>
        <taxon>Pseudomonadota</taxon>
        <taxon>Alphaproteobacteria</taxon>
        <taxon>Rhodobacterales</taxon>
        <taxon>Paracoccaceae</taxon>
        <taxon>Pararhodobacter</taxon>
    </lineage>
</organism>
<evidence type="ECO:0000259" key="2">
    <source>
        <dbReference type="PROSITE" id="PS50234"/>
    </source>
</evidence>
<evidence type="ECO:0000256" key="1">
    <source>
        <dbReference type="SAM" id="SignalP"/>
    </source>
</evidence>
<dbReference type="SUPFAM" id="SSF53300">
    <property type="entry name" value="vWA-like"/>
    <property type="match status" value="1"/>
</dbReference>
<keyword evidence="4" id="KW-1185">Reference proteome</keyword>
<dbReference type="Proteomes" id="UP001208938">
    <property type="component" value="Unassembled WGS sequence"/>
</dbReference>
<reference evidence="3 4" key="1">
    <citation type="submission" date="2022-10" db="EMBL/GenBank/DDBJ databases">
        <title>Pararhodobacter sp. nov., isolated from marine algae.</title>
        <authorList>
            <person name="Choi B.J."/>
            <person name="Kim J.M."/>
            <person name="Lee J.K."/>
            <person name="Choi D.G."/>
            <person name="Jeon C.O."/>
        </authorList>
    </citation>
    <scope>NUCLEOTIDE SEQUENCE [LARGE SCALE GENOMIC DNA]</scope>
    <source>
        <strain evidence="3 4">ZQ420</strain>
    </source>
</reference>
<keyword evidence="1" id="KW-0732">Signal</keyword>
<dbReference type="InterPro" id="IPR036465">
    <property type="entry name" value="vWFA_dom_sf"/>
</dbReference>
<dbReference type="RefSeq" id="WP_264504866.1">
    <property type="nucleotide sequence ID" value="NZ_JAPDFL010000001.1"/>
</dbReference>
<dbReference type="InterPro" id="IPR002035">
    <property type="entry name" value="VWF_A"/>
</dbReference>
<evidence type="ECO:0000313" key="4">
    <source>
        <dbReference type="Proteomes" id="UP001208938"/>
    </source>
</evidence>
<gene>
    <name evidence="3" type="ORF">OKW52_05730</name>
</gene>